<dbReference type="InterPro" id="IPR036259">
    <property type="entry name" value="MFS_trans_sf"/>
</dbReference>
<feature type="transmembrane region" description="Helical" evidence="7">
    <location>
        <begin position="390"/>
        <end position="409"/>
    </location>
</feature>
<dbReference type="PANTHER" id="PTHR23517">
    <property type="entry name" value="RESISTANCE PROTEIN MDTM, PUTATIVE-RELATED-RELATED"/>
    <property type="match status" value="1"/>
</dbReference>
<evidence type="ECO:0000256" key="2">
    <source>
        <dbReference type="ARBA" id="ARBA00022448"/>
    </source>
</evidence>
<feature type="transmembrane region" description="Helical" evidence="7">
    <location>
        <begin position="150"/>
        <end position="166"/>
    </location>
</feature>
<dbReference type="CDD" id="cd17329">
    <property type="entry name" value="MFS_MdtH_MDR_like"/>
    <property type="match status" value="1"/>
</dbReference>
<feature type="transmembrane region" description="Helical" evidence="7">
    <location>
        <begin position="262"/>
        <end position="282"/>
    </location>
</feature>
<evidence type="ECO:0000259" key="8">
    <source>
        <dbReference type="PROSITE" id="PS50850"/>
    </source>
</evidence>
<dbReference type="InterPro" id="IPR011701">
    <property type="entry name" value="MFS"/>
</dbReference>
<feature type="domain" description="Major facilitator superfamily (MFS) profile" evidence="8">
    <location>
        <begin position="14"/>
        <end position="412"/>
    </location>
</feature>
<dbReference type="Pfam" id="PF07690">
    <property type="entry name" value="MFS_1"/>
    <property type="match status" value="2"/>
</dbReference>
<keyword evidence="5 7" id="KW-1133">Transmembrane helix</keyword>
<proteinExistence type="predicted"/>
<dbReference type="GO" id="GO:0005886">
    <property type="term" value="C:plasma membrane"/>
    <property type="evidence" value="ECO:0007669"/>
    <property type="project" value="UniProtKB-SubCell"/>
</dbReference>
<dbReference type="PANTHER" id="PTHR23517:SF2">
    <property type="entry name" value="MULTIDRUG RESISTANCE PROTEIN MDTH"/>
    <property type="match status" value="1"/>
</dbReference>
<feature type="transmembrane region" description="Helical" evidence="7">
    <location>
        <begin position="221"/>
        <end position="242"/>
    </location>
</feature>
<sequence length="420" mass="45690">MSRFASWLPKFDRQVWILASGRFLSELGTGFTLFYAPIFFVNQLNLSTTAVGLALGSASISGIFGRILGGYAVDSRFWGRRRTLLLSAAISAVGSFVLAASFDFVTLIIGNLIGGMGAGLYWPATEAVVADITRPEHQREAFALNRLADNLGLGMGIVLGGILVVATKSYRALFAIDAISFVLFFGVIFVAIQETYRPQKGAVEKTLPFSSWITALGDRRLQVFISINIILTTYISQLQSTLPIYFKNYIPGQDGKFGFTEITISGLFTWHLILAVISQLPVAKILNRLSHARALMVSSILWAVGFILIWGAGISSSGNLYWAAMGLAAFALAIVSYTPSASALISDIAPSSQRGVYFSLNSLCWAVGYFIGPPLGGWVLDKPRIFVDKFWLGLALSTSITITILRYLSKVMADVGRNRE</sequence>
<evidence type="ECO:0000256" key="6">
    <source>
        <dbReference type="ARBA" id="ARBA00023136"/>
    </source>
</evidence>
<dbReference type="SUPFAM" id="SSF103473">
    <property type="entry name" value="MFS general substrate transporter"/>
    <property type="match status" value="1"/>
</dbReference>
<organism evidence="9 10">
    <name type="scientific">Mastigocoleus testarum BC008</name>
    <dbReference type="NCBI Taxonomy" id="371196"/>
    <lineage>
        <taxon>Bacteria</taxon>
        <taxon>Bacillati</taxon>
        <taxon>Cyanobacteriota</taxon>
        <taxon>Cyanophyceae</taxon>
        <taxon>Nostocales</taxon>
        <taxon>Hapalosiphonaceae</taxon>
        <taxon>Mastigocoleus</taxon>
    </lineage>
</organism>
<feature type="transmembrane region" description="Helical" evidence="7">
    <location>
        <begin position="108"/>
        <end position="129"/>
    </location>
</feature>
<dbReference type="AlphaFoldDB" id="A0A0V7ZUB0"/>
<keyword evidence="10" id="KW-1185">Reference proteome</keyword>
<gene>
    <name evidence="9" type="ORF">BC008_31190</name>
</gene>
<reference evidence="9 10" key="1">
    <citation type="journal article" date="2015" name="Genome Announc.">
        <title>Draft Genome of the Euendolithic (true boring) Cyanobacterium Mastigocoleus testarum strain BC008.</title>
        <authorList>
            <person name="Guida B.S."/>
            <person name="Garcia-Pichel F."/>
        </authorList>
    </citation>
    <scope>NUCLEOTIDE SEQUENCE [LARGE SCALE GENOMIC DNA]</scope>
    <source>
        <strain evidence="9 10">BC008</strain>
    </source>
</reference>
<dbReference type="Proteomes" id="UP000053372">
    <property type="component" value="Unassembled WGS sequence"/>
</dbReference>
<feature type="transmembrane region" description="Helical" evidence="7">
    <location>
        <begin position="357"/>
        <end position="378"/>
    </location>
</feature>
<keyword evidence="2" id="KW-0813">Transport</keyword>
<evidence type="ECO:0000256" key="3">
    <source>
        <dbReference type="ARBA" id="ARBA00022475"/>
    </source>
</evidence>
<keyword evidence="4 7" id="KW-0812">Transmembrane</keyword>
<feature type="transmembrane region" description="Helical" evidence="7">
    <location>
        <begin position="320"/>
        <end position="345"/>
    </location>
</feature>
<keyword evidence="6 7" id="KW-0472">Membrane</keyword>
<evidence type="ECO:0000313" key="10">
    <source>
        <dbReference type="Proteomes" id="UP000053372"/>
    </source>
</evidence>
<feature type="transmembrane region" description="Helical" evidence="7">
    <location>
        <begin position="84"/>
        <end position="102"/>
    </location>
</feature>
<evidence type="ECO:0000256" key="5">
    <source>
        <dbReference type="ARBA" id="ARBA00022989"/>
    </source>
</evidence>
<dbReference type="InterPro" id="IPR050171">
    <property type="entry name" value="MFS_Transporters"/>
</dbReference>
<accession>A0A0V7ZUB0</accession>
<dbReference type="InterPro" id="IPR020846">
    <property type="entry name" value="MFS_dom"/>
</dbReference>
<protein>
    <submittedName>
        <fullName evidence="9">MFS transporter</fullName>
    </submittedName>
</protein>
<dbReference type="EMBL" id="LMTZ01000084">
    <property type="protein sequence ID" value="KST67943.1"/>
    <property type="molecule type" value="Genomic_DNA"/>
</dbReference>
<comment type="subcellular location">
    <subcellularLocation>
        <location evidence="1">Cell membrane</location>
        <topology evidence="1">Multi-pass membrane protein</topology>
    </subcellularLocation>
</comment>
<feature type="transmembrane region" description="Helical" evidence="7">
    <location>
        <begin position="294"/>
        <end position="314"/>
    </location>
</feature>
<feature type="transmembrane region" description="Helical" evidence="7">
    <location>
        <begin position="53"/>
        <end position="72"/>
    </location>
</feature>
<keyword evidence="3" id="KW-1003">Cell membrane</keyword>
<dbReference type="Gene3D" id="1.20.1250.20">
    <property type="entry name" value="MFS general substrate transporter like domains"/>
    <property type="match status" value="1"/>
</dbReference>
<comment type="caution">
    <text evidence="9">The sequence shown here is derived from an EMBL/GenBank/DDBJ whole genome shotgun (WGS) entry which is preliminary data.</text>
</comment>
<dbReference type="GO" id="GO:0022857">
    <property type="term" value="F:transmembrane transporter activity"/>
    <property type="evidence" value="ECO:0007669"/>
    <property type="project" value="InterPro"/>
</dbReference>
<feature type="transmembrane region" description="Helical" evidence="7">
    <location>
        <begin position="21"/>
        <end position="41"/>
    </location>
</feature>
<evidence type="ECO:0000256" key="7">
    <source>
        <dbReference type="SAM" id="Phobius"/>
    </source>
</evidence>
<evidence type="ECO:0000256" key="1">
    <source>
        <dbReference type="ARBA" id="ARBA00004651"/>
    </source>
</evidence>
<feature type="transmembrane region" description="Helical" evidence="7">
    <location>
        <begin position="172"/>
        <end position="192"/>
    </location>
</feature>
<evidence type="ECO:0000256" key="4">
    <source>
        <dbReference type="ARBA" id="ARBA00022692"/>
    </source>
</evidence>
<dbReference type="PROSITE" id="PS50850">
    <property type="entry name" value="MFS"/>
    <property type="match status" value="1"/>
</dbReference>
<evidence type="ECO:0000313" key="9">
    <source>
        <dbReference type="EMBL" id="KST67943.1"/>
    </source>
</evidence>
<name>A0A0V7ZUB0_9CYAN</name>